<keyword evidence="4" id="KW-1185">Reference proteome</keyword>
<reference evidence="3" key="1">
    <citation type="submission" date="2020-11" db="EMBL/GenBank/DDBJ databases">
        <authorList>
            <consortium name="DOE Joint Genome Institute"/>
            <person name="Ahrendt S."/>
            <person name="Riley R."/>
            <person name="Andreopoulos W."/>
            <person name="Labutti K."/>
            <person name="Pangilinan J."/>
            <person name="Ruiz-Duenas F.J."/>
            <person name="Barrasa J.M."/>
            <person name="Sanchez-Garcia M."/>
            <person name="Camarero S."/>
            <person name="Miyauchi S."/>
            <person name="Serrano A."/>
            <person name="Linde D."/>
            <person name="Babiker R."/>
            <person name="Drula E."/>
            <person name="Ayuso-Fernandez I."/>
            <person name="Pacheco R."/>
            <person name="Padilla G."/>
            <person name="Ferreira P."/>
            <person name="Barriuso J."/>
            <person name="Kellner H."/>
            <person name="Castanera R."/>
            <person name="Alfaro M."/>
            <person name="Ramirez L."/>
            <person name="Pisabarro A.G."/>
            <person name="Kuo A."/>
            <person name="Tritt A."/>
            <person name="Lipzen A."/>
            <person name="He G."/>
            <person name="Yan M."/>
            <person name="Ng V."/>
            <person name="Cullen D."/>
            <person name="Martin F."/>
            <person name="Rosso M.-N."/>
            <person name="Henrissat B."/>
            <person name="Hibbett D."/>
            <person name="Martinez A.T."/>
            <person name="Grigoriev I.V."/>
        </authorList>
    </citation>
    <scope>NUCLEOTIDE SEQUENCE</scope>
    <source>
        <strain evidence="3">AH 40177</strain>
    </source>
</reference>
<dbReference type="Proteomes" id="UP000772434">
    <property type="component" value="Unassembled WGS sequence"/>
</dbReference>
<feature type="transmembrane region" description="Helical" evidence="2">
    <location>
        <begin position="484"/>
        <end position="503"/>
    </location>
</feature>
<name>A0A9P5Q9S1_9AGAR</name>
<feature type="region of interest" description="Disordered" evidence="1">
    <location>
        <begin position="174"/>
        <end position="234"/>
    </location>
</feature>
<feature type="compositionally biased region" description="Basic and acidic residues" evidence="1">
    <location>
        <begin position="178"/>
        <end position="191"/>
    </location>
</feature>
<protein>
    <recommendedName>
        <fullName evidence="5">Transmembrane protein</fullName>
    </recommendedName>
</protein>
<gene>
    <name evidence="3" type="ORF">BDP27DRAFT_1312148</name>
</gene>
<accession>A0A9P5Q9S1</accession>
<keyword evidence="2" id="KW-0812">Transmembrane</keyword>
<organism evidence="3 4">
    <name type="scientific">Rhodocollybia butyracea</name>
    <dbReference type="NCBI Taxonomy" id="206335"/>
    <lineage>
        <taxon>Eukaryota</taxon>
        <taxon>Fungi</taxon>
        <taxon>Dikarya</taxon>
        <taxon>Basidiomycota</taxon>
        <taxon>Agaricomycotina</taxon>
        <taxon>Agaricomycetes</taxon>
        <taxon>Agaricomycetidae</taxon>
        <taxon>Agaricales</taxon>
        <taxon>Marasmiineae</taxon>
        <taxon>Omphalotaceae</taxon>
        <taxon>Rhodocollybia</taxon>
    </lineage>
</organism>
<keyword evidence="2" id="KW-0472">Membrane</keyword>
<feature type="transmembrane region" description="Helical" evidence="2">
    <location>
        <begin position="353"/>
        <end position="373"/>
    </location>
</feature>
<evidence type="ECO:0000313" key="4">
    <source>
        <dbReference type="Proteomes" id="UP000772434"/>
    </source>
</evidence>
<dbReference type="AlphaFoldDB" id="A0A9P5Q9S1"/>
<feature type="region of interest" description="Disordered" evidence="1">
    <location>
        <begin position="120"/>
        <end position="152"/>
    </location>
</feature>
<evidence type="ECO:0000256" key="2">
    <source>
        <dbReference type="SAM" id="Phobius"/>
    </source>
</evidence>
<dbReference type="OrthoDB" id="2642524at2759"/>
<dbReference type="EMBL" id="JADNRY010000004">
    <property type="protein sequence ID" value="KAF9077293.1"/>
    <property type="molecule type" value="Genomic_DNA"/>
</dbReference>
<feature type="compositionally biased region" description="Low complexity" evidence="1">
    <location>
        <begin position="215"/>
        <end position="226"/>
    </location>
</feature>
<comment type="caution">
    <text evidence="3">The sequence shown here is derived from an EMBL/GenBank/DDBJ whole genome shotgun (WGS) entry which is preliminary data.</text>
</comment>
<evidence type="ECO:0000256" key="1">
    <source>
        <dbReference type="SAM" id="MobiDB-lite"/>
    </source>
</evidence>
<keyword evidence="2" id="KW-1133">Transmembrane helix</keyword>
<feature type="region of interest" description="Disordered" evidence="1">
    <location>
        <begin position="248"/>
        <end position="283"/>
    </location>
</feature>
<feature type="transmembrane region" description="Helical" evidence="2">
    <location>
        <begin position="405"/>
        <end position="429"/>
    </location>
</feature>
<feature type="compositionally biased region" description="Low complexity" evidence="1">
    <location>
        <begin position="192"/>
        <end position="202"/>
    </location>
</feature>
<evidence type="ECO:0008006" key="5">
    <source>
        <dbReference type="Google" id="ProtNLM"/>
    </source>
</evidence>
<proteinExistence type="predicted"/>
<feature type="transmembrane region" description="Helical" evidence="2">
    <location>
        <begin position="450"/>
        <end position="478"/>
    </location>
</feature>
<sequence length="570" mass="63365">MQTETWRVSIVRSDDLHLLLRQTNVNPNGWRPLVSLTAKGSSDRTYHETTLGCDGQCPNSKSGLDMQIIHIPQAKKKARRLNRTVLGSCEYEMGELYKLSKDQAEHDSKQPVILTITQGFVSGSRAKRRSRKESNASSSPDKNKNGRVGPALHVKLIPPGRSLEDSVLARTVGLSSWPEERRSNDSDEPSEKGSSSDSGSESESSHTLHDDEELSPSPSQPSSPESGLRKRRRVRRRITGYACDSDGVEEKWISQSESESEREDSPSPGYDNDEIYSDDSHQDHSISKPTWGWMDHVIPVLELEWWERVLCHFTFYREFKIVEHEEMNLSSNDPSITTHNRYERLYQRLQVEWTYVCGLLIGLAAIDAAIFAISSPSSSTNLPSEAEADLSSSTLFPVDSLARSAVSLSTIATALGLLCDAYFLLYYGWVSVDTFLTRARPASSSQSWGYFALSSRIPTICMLISFIFLVVFLLIVACDAAPPVGLWFLGVFVGMGMWMQYVVRLGRILGKGIRWVVKGVSNGARAVGRGLRGMFVYPSRKESNVGKDIPAAEAAVTRPPPAMTRGPLHT</sequence>
<evidence type="ECO:0000313" key="3">
    <source>
        <dbReference type="EMBL" id="KAF9077293.1"/>
    </source>
</evidence>